<reference evidence="2 3" key="1">
    <citation type="submission" date="2017-08" db="EMBL/GenBank/DDBJ databases">
        <title>The whole genome shortgun sequences of strain Leeuwenhoekiella nanhaiensis G18 from the South China Sea.</title>
        <authorList>
            <person name="Liu Q."/>
        </authorList>
    </citation>
    <scope>NUCLEOTIDE SEQUENCE [LARGE SCALE GENOMIC DNA]</scope>
    <source>
        <strain evidence="2 3">G18</strain>
    </source>
</reference>
<gene>
    <name evidence="2" type="ORF">CJ305_01715</name>
</gene>
<organism evidence="2 3">
    <name type="scientific">Leeuwenhoekiella nanhaiensis</name>
    <dbReference type="NCBI Taxonomy" id="1655491"/>
    <lineage>
        <taxon>Bacteria</taxon>
        <taxon>Pseudomonadati</taxon>
        <taxon>Bacteroidota</taxon>
        <taxon>Flavobacteriia</taxon>
        <taxon>Flavobacteriales</taxon>
        <taxon>Flavobacteriaceae</taxon>
        <taxon>Leeuwenhoekiella</taxon>
    </lineage>
</organism>
<dbReference type="EMBL" id="NQXA01000001">
    <property type="protein sequence ID" value="PHQ30970.1"/>
    <property type="molecule type" value="Genomic_DNA"/>
</dbReference>
<protein>
    <submittedName>
        <fullName evidence="2">Uncharacterized protein</fullName>
    </submittedName>
</protein>
<dbReference type="RefSeq" id="WP_099644509.1">
    <property type="nucleotide sequence ID" value="NZ_KZ319287.1"/>
</dbReference>
<dbReference type="OrthoDB" id="9824661at2"/>
<keyword evidence="3" id="KW-1185">Reference proteome</keyword>
<proteinExistence type="predicted"/>
<feature type="signal peptide" evidence="1">
    <location>
        <begin position="1"/>
        <end position="18"/>
    </location>
</feature>
<feature type="chain" id="PRO_5013672840" evidence="1">
    <location>
        <begin position="19"/>
        <end position="286"/>
    </location>
</feature>
<evidence type="ECO:0000313" key="3">
    <source>
        <dbReference type="Proteomes" id="UP000229433"/>
    </source>
</evidence>
<keyword evidence="1" id="KW-0732">Signal</keyword>
<evidence type="ECO:0000313" key="2">
    <source>
        <dbReference type="EMBL" id="PHQ30970.1"/>
    </source>
</evidence>
<accession>A0A2G1VWI1</accession>
<evidence type="ECO:0000256" key="1">
    <source>
        <dbReference type="SAM" id="SignalP"/>
    </source>
</evidence>
<dbReference type="AlphaFoldDB" id="A0A2G1VWI1"/>
<comment type="caution">
    <text evidence="2">The sequence shown here is derived from an EMBL/GenBank/DDBJ whole genome shotgun (WGS) entry which is preliminary data.</text>
</comment>
<sequence length="286" mass="33207">MKISILLFTILSCFDLNAQYSGYYTINANINKNINVNGSVSEYKTIKTIDYGALEIANAQNELNRLENLKYRDLRLKEIAIEISNNPLKAYEYGTLQSISSNTWDRNLLKDVRKKYGIKEFRIDYVVPNPQIFNVVSIHRLQSVSIEGINTDIIFYLPNYNSDNKEINSAQKEYEEVIVGKETEAIDDQNNSIKIFIHMKDLNRSTIYGFKGYKMTIAWEDAFEKGITDNYTFIDNNSGNGLSYFIKVRHYGDKDTIDFEKIEGRRYYLQPLIDKIISTAKAYVKY</sequence>
<name>A0A2G1VWI1_9FLAO</name>
<dbReference type="Proteomes" id="UP000229433">
    <property type="component" value="Unassembled WGS sequence"/>
</dbReference>